<protein>
    <submittedName>
        <fullName evidence="1">Uncharacterized protein</fullName>
    </submittedName>
</protein>
<dbReference type="AlphaFoldDB" id="K2JV61"/>
<reference evidence="1 2" key="1">
    <citation type="journal article" date="2012" name="J. Bacteriol.">
        <title>Genome Sequence of Oceanibaculum indicum Type Strain P24.</title>
        <authorList>
            <person name="Lai Q."/>
            <person name="Shao Z."/>
        </authorList>
    </citation>
    <scope>NUCLEOTIDE SEQUENCE [LARGE SCALE GENOMIC DNA]</scope>
    <source>
        <strain evidence="1 2">P24</strain>
    </source>
</reference>
<gene>
    <name evidence="1" type="ORF">P24_02791</name>
</gene>
<organism evidence="1 2">
    <name type="scientific">Oceanibaculum indicum P24</name>
    <dbReference type="NCBI Taxonomy" id="1207063"/>
    <lineage>
        <taxon>Bacteria</taxon>
        <taxon>Pseudomonadati</taxon>
        <taxon>Pseudomonadota</taxon>
        <taxon>Alphaproteobacteria</taxon>
        <taxon>Rhodospirillales</taxon>
        <taxon>Oceanibaculaceae</taxon>
        <taxon>Oceanibaculum</taxon>
    </lineage>
</organism>
<dbReference type="RefSeq" id="WP_008943175.1">
    <property type="nucleotide sequence ID" value="NZ_AMRL01000002.1"/>
</dbReference>
<proteinExistence type="predicted"/>
<dbReference type="EMBL" id="AMRL01000002">
    <property type="protein sequence ID" value="EKE78452.1"/>
    <property type="molecule type" value="Genomic_DNA"/>
</dbReference>
<dbReference type="STRING" id="1207063.P24_02791"/>
<evidence type="ECO:0000313" key="2">
    <source>
        <dbReference type="Proteomes" id="UP000006746"/>
    </source>
</evidence>
<name>K2JV61_9PROT</name>
<evidence type="ECO:0000313" key="1">
    <source>
        <dbReference type="EMBL" id="EKE78452.1"/>
    </source>
</evidence>
<comment type="caution">
    <text evidence="1">The sequence shown here is derived from an EMBL/GenBank/DDBJ whole genome shotgun (WGS) entry which is preliminary data.</text>
</comment>
<sequence>MAECDCFVCRVVALVGEEISAYRLDPDKRNEPAGAATAHVMGKMWGVLDAMLKHAYTPAQQIEFAEAYAEEFVKIVKARLADSAPAPTETRH</sequence>
<dbReference type="Proteomes" id="UP000006746">
    <property type="component" value="Unassembled WGS sequence"/>
</dbReference>
<accession>K2JV61</accession>
<keyword evidence="2" id="KW-1185">Reference proteome</keyword>